<keyword evidence="3 10" id="KW-0732">Signal</keyword>
<keyword evidence="13" id="KW-1185">Reference proteome</keyword>
<evidence type="ECO:0000256" key="10">
    <source>
        <dbReference type="SAM" id="SignalP"/>
    </source>
</evidence>
<dbReference type="CDD" id="cd22971">
    <property type="entry name" value="DD_RIIAD1"/>
    <property type="match status" value="1"/>
</dbReference>
<dbReference type="InterPro" id="IPR003530">
    <property type="entry name" value="Hematopoietin_rcpt_L_F3_CS"/>
</dbReference>
<dbReference type="PANTHER" id="PTHR48483">
    <property type="entry name" value="INTERLEUKIN-27 SUBUNIT BETA"/>
    <property type="match status" value="1"/>
</dbReference>
<evidence type="ECO:0000313" key="12">
    <source>
        <dbReference type="EMBL" id="KAK7886809.1"/>
    </source>
</evidence>
<feature type="domain" description="Ig-like" evidence="11">
    <location>
        <begin position="109"/>
        <end position="142"/>
    </location>
</feature>
<comment type="caution">
    <text evidence="12">The sequence shown here is derived from an EMBL/GenBank/DDBJ whole genome shotgun (WGS) entry which is preliminary data.</text>
</comment>
<organism evidence="12 13">
    <name type="scientific">Mugilogobius chulae</name>
    <name type="common">yellowstripe goby</name>
    <dbReference type="NCBI Taxonomy" id="88201"/>
    <lineage>
        <taxon>Eukaryota</taxon>
        <taxon>Metazoa</taxon>
        <taxon>Chordata</taxon>
        <taxon>Craniata</taxon>
        <taxon>Vertebrata</taxon>
        <taxon>Euteleostomi</taxon>
        <taxon>Actinopterygii</taxon>
        <taxon>Neopterygii</taxon>
        <taxon>Teleostei</taxon>
        <taxon>Neoteleostei</taxon>
        <taxon>Acanthomorphata</taxon>
        <taxon>Gobiaria</taxon>
        <taxon>Gobiiformes</taxon>
        <taxon>Gobioidei</taxon>
        <taxon>Gobiidae</taxon>
        <taxon>Gobionellinae</taxon>
        <taxon>Mugilogobius</taxon>
    </lineage>
</organism>
<dbReference type="AlphaFoldDB" id="A0AAW0MZ14"/>
<keyword evidence="6" id="KW-0675">Receptor</keyword>
<evidence type="ECO:0000256" key="4">
    <source>
        <dbReference type="ARBA" id="ARBA00022989"/>
    </source>
</evidence>
<dbReference type="GO" id="GO:0004896">
    <property type="term" value="F:cytokine receptor activity"/>
    <property type="evidence" value="ECO:0007669"/>
    <property type="project" value="InterPro"/>
</dbReference>
<dbReference type="PROSITE" id="PS50835">
    <property type="entry name" value="IG_LIKE"/>
    <property type="match status" value="1"/>
</dbReference>
<evidence type="ECO:0000256" key="6">
    <source>
        <dbReference type="ARBA" id="ARBA00023170"/>
    </source>
</evidence>
<sequence>MWWSFLCVPCVLCVTPIRCVVHGSCPRKEPPPGVLVVSPDIVSPTFPAAVTHSTVNSISHNAVLPKHMETQRKIILPFPRPSGAGGDVDGFEDEFDDEEKNERDVKLRIQWKFNSKNLEMSALGSTLTLSHLRMSDSGRYSCHLGGIEKFSMKIMVTEAAETPHLSCYKKSPSSKIRCEWTPQTHVHKGTSCSLFIRKSLAGEFVDVPCSYSMRRSKCWCALDHKEEDKRKLHQAYLCVSSITSNSTSELYSFTPMHILKPDPPYNVTVEPQEGLNRTLVVTWRPPYTWKFQDRFYELVYELRYKPLLSAHFQTNAISEQASRHTITMQSRESLWTQLEGTSQEEVPIYDNILTTPFSSQYFDGSGSGDYPEDLPPLPDVSLHFLWIALLFGFCLILLAVYLIRYKNRAEQQENLKQFRLKTRIDNENYLSSHPEVELLIGDFLRDVLLQRPVDIRNFAAEHFSNPNLQSNTISKLDKTENAE</sequence>
<gene>
    <name evidence="12" type="ORF">WMY93_026430</name>
</gene>
<keyword evidence="5 9" id="KW-0472">Membrane</keyword>
<evidence type="ECO:0000259" key="11">
    <source>
        <dbReference type="PROSITE" id="PS50835"/>
    </source>
</evidence>
<dbReference type="Proteomes" id="UP001460270">
    <property type="component" value="Unassembled WGS sequence"/>
</dbReference>
<accession>A0AAW0MZ14</accession>
<keyword evidence="2 9" id="KW-0812">Transmembrane</keyword>
<proteinExistence type="predicted"/>
<dbReference type="InterPro" id="IPR059162">
    <property type="entry name" value="RIIAD1"/>
</dbReference>
<feature type="transmembrane region" description="Helical" evidence="9">
    <location>
        <begin position="384"/>
        <end position="403"/>
    </location>
</feature>
<dbReference type="InterPro" id="IPR007110">
    <property type="entry name" value="Ig-like_dom"/>
</dbReference>
<dbReference type="EMBL" id="JBBPFD010000019">
    <property type="protein sequence ID" value="KAK7886809.1"/>
    <property type="molecule type" value="Genomic_DNA"/>
</dbReference>
<evidence type="ECO:0000256" key="7">
    <source>
        <dbReference type="ARBA" id="ARBA00023180"/>
    </source>
</evidence>
<keyword evidence="4 9" id="KW-1133">Transmembrane helix</keyword>
<dbReference type="PANTHER" id="PTHR48483:SF1">
    <property type="entry name" value="INTERLEUKIN-12 RECEPTOR SUBUNIT BETA-1-RELATED"/>
    <property type="match status" value="1"/>
</dbReference>
<keyword evidence="8" id="KW-0393">Immunoglobulin domain</keyword>
<dbReference type="InterPro" id="IPR015321">
    <property type="entry name" value="TypeI_recpt_CBD"/>
</dbReference>
<comment type="subcellular location">
    <subcellularLocation>
        <location evidence="1">Membrane</location>
        <topology evidence="1">Single-pass type I membrane protein</topology>
    </subcellularLocation>
</comment>
<keyword evidence="7" id="KW-0325">Glycoprotein</keyword>
<protein>
    <recommendedName>
        <fullName evidence="11">Ig-like domain-containing protein</fullName>
    </recommendedName>
</protein>
<evidence type="ECO:0000256" key="9">
    <source>
        <dbReference type="SAM" id="Phobius"/>
    </source>
</evidence>
<evidence type="ECO:0000256" key="1">
    <source>
        <dbReference type="ARBA" id="ARBA00004479"/>
    </source>
</evidence>
<evidence type="ECO:0000256" key="2">
    <source>
        <dbReference type="ARBA" id="ARBA00022692"/>
    </source>
</evidence>
<name>A0AAW0MZ14_9GOBI</name>
<evidence type="ECO:0000256" key="8">
    <source>
        <dbReference type="ARBA" id="ARBA00023319"/>
    </source>
</evidence>
<dbReference type="InterPro" id="IPR053073">
    <property type="entry name" value="IL11/IL27_subunit_beta"/>
</dbReference>
<dbReference type="InterPro" id="IPR013783">
    <property type="entry name" value="Ig-like_fold"/>
</dbReference>
<evidence type="ECO:0000256" key="5">
    <source>
        <dbReference type="ARBA" id="ARBA00023136"/>
    </source>
</evidence>
<feature type="chain" id="PRO_5043396170" description="Ig-like domain-containing protein" evidence="10">
    <location>
        <begin position="20"/>
        <end position="483"/>
    </location>
</feature>
<evidence type="ECO:0000256" key="3">
    <source>
        <dbReference type="ARBA" id="ARBA00022729"/>
    </source>
</evidence>
<feature type="signal peptide" evidence="10">
    <location>
        <begin position="1"/>
        <end position="19"/>
    </location>
</feature>
<dbReference type="SUPFAM" id="SSF47391">
    <property type="entry name" value="Dimerization-anchoring domain of cAMP-dependent PK regulatory subunit"/>
    <property type="match status" value="1"/>
</dbReference>
<dbReference type="CDD" id="cd00096">
    <property type="entry name" value="Ig"/>
    <property type="match status" value="1"/>
</dbReference>
<dbReference type="SUPFAM" id="SSF48726">
    <property type="entry name" value="Immunoglobulin"/>
    <property type="match status" value="1"/>
</dbReference>
<dbReference type="GO" id="GO:0016020">
    <property type="term" value="C:membrane"/>
    <property type="evidence" value="ECO:0007669"/>
    <property type="project" value="UniProtKB-SubCell"/>
</dbReference>
<dbReference type="InterPro" id="IPR036179">
    <property type="entry name" value="Ig-like_dom_sf"/>
</dbReference>
<dbReference type="Pfam" id="PF09240">
    <property type="entry name" value="IL6Ra-bind"/>
    <property type="match status" value="1"/>
</dbReference>
<dbReference type="InterPro" id="IPR036116">
    <property type="entry name" value="FN3_sf"/>
</dbReference>
<evidence type="ECO:0000313" key="13">
    <source>
        <dbReference type="Proteomes" id="UP001460270"/>
    </source>
</evidence>
<dbReference type="Gene3D" id="2.60.40.10">
    <property type="entry name" value="Immunoglobulins"/>
    <property type="match status" value="3"/>
</dbReference>
<dbReference type="PROSITE" id="PS01354">
    <property type="entry name" value="HEMATOPO_REC_L_F3"/>
    <property type="match status" value="1"/>
</dbReference>
<dbReference type="SUPFAM" id="SSF49265">
    <property type="entry name" value="Fibronectin type III"/>
    <property type="match status" value="2"/>
</dbReference>
<reference evidence="13" key="1">
    <citation type="submission" date="2024-04" db="EMBL/GenBank/DDBJ databases">
        <title>Salinicola lusitanus LLJ914,a marine bacterium isolated from the Okinawa Trough.</title>
        <authorList>
            <person name="Li J."/>
        </authorList>
    </citation>
    <scope>NUCLEOTIDE SEQUENCE [LARGE SCALE GENOMIC DNA]</scope>
</reference>